<reference evidence="2" key="1">
    <citation type="submission" date="2016-11" db="EMBL/GenBank/DDBJ databases">
        <authorList>
            <person name="Varghese N."/>
            <person name="Submissions S."/>
        </authorList>
    </citation>
    <scope>NUCLEOTIDE SEQUENCE [LARGE SCALE GENOMIC DNA]</scope>
    <source>
        <strain evidence="2">DSM 26898</strain>
    </source>
</reference>
<dbReference type="STRING" id="1302685.SAMN05444408_107174"/>
<gene>
    <name evidence="1" type="ORF">SAMN05444408_107174</name>
</gene>
<dbReference type="AlphaFoldDB" id="A0A1M4Y7X0"/>
<organism evidence="1 2">
    <name type="scientific">Chryseobacterium takakiae</name>
    <dbReference type="NCBI Taxonomy" id="1302685"/>
    <lineage>
        <taxon>Bacteria</taxon>
        <taxon>Pseudomonadati</taxon>
        <taxon>Bacteroidota</taxon>
        <taxon>Flavobacteriia</taxon>
        <taxon>Flavobacteriales</taxon>
        <taxon>Weeksellaceae</taxon>
        <taxon>Chryseobacterium group</taxon>
        <taxon>Chryseobacterium</taxon>
    </lineage>
</organism>
<accession>A0A1M4Y7X0</accession>
<dbReference type="EMBL" id="FQVO01000007">
    <property type="protein sequence ID" value="SHF01818.1"/>
    <property type="molecule type" value="Genomic_DNA"/>
</dbReference>
<dbReference type="RefSeq" id="WP_143149900.1">
    <property type="nucleotide sequence ID" value="NZ_FQVO01000007.1"/>
</dbReference>
<name>A0A1M4Y7X0_9FLAO</name>
<keyword evidence="2" id="KW-1185">Reference proteome</keyword>
<protein>
    <submittedName>
        <fullName evidence="1">Uncharacterized protein</fullName>
    </submittedName>
</protein>
<sequence length="196" mass="22954">MRTLFILIIVTVCISCGHTNKPTEHVNTTVQKKDTCRDNFVADIKVNDIELSNNNTSLSNYKDLNKLVTEDNQGLPYVSFLNKKETEKLTFYFFYGSGYDEFYQFKIEPYTGNELNNRLEYNSFITESGIKLGITKTELLKIKGNNYSENDNTVKYVLSDYNNSCFLQKYNLPLYFSEYTFKDDKLIKIYFGFEYP</sequence>
<evidence type="ECO:0000313" key="2">
    <source>
        <dbReference type="Proteomes" id="UP000184236"/>
    </source>
</evidence>
<evidence type="ECO:0000313" key="1">
    <source>
        <dbReference type="EMBL" id="SHF01818.1"/>
    </source>
</evidence>
<proteinExistence type="predicted"/>
<dbReference type="Proteomes" id="UP000184236">
    <property type="component" value="Unassembled WGS sequence"/>
</dbReference>
<dbReference type="OrthoDB" id="979364at2"/>